<dbReference type="PANTHER" id="PTHR33884:SF3">
    <property type="entry name" value="UPF0410 PROTEIN YMGE"/>
    <property type="match status" value="1"/>
</dbReference>
<keyword evidence="6 7" id="KW-0472">Membrane</keyword>
<keyword evidence="5 7" id="KW-1133">Transmembrane helix</keyword>
<evidence type="ECO:0000313" key="8">
    <source>
        <dbReference type="EMBL" id="NPT45992.1"/>
    </source>
</evidence>
<dbReference type="Pfam" id="PF04226">
    <property type="entry name" value="Transgly_assoc"/>
    <property type="match status" value="1"/>
</dbReference>
<evidence type="ECO:0000256" key="4">
    <source>
        <dbReference type="ARBA" id="ARBA00022692"/>
    </source>
</evidence>
<evidence type="ECO:0000256" key="5">
    <source>
        <dbReference type="ARBA" id="ARBA00022989"/>
    </source>
</evidence>
<dbReference type="Proteomes" id="UP000652198">
    <property type="component" value="Unassembled WGS sequence"/>
</dbReference>
<feature type="transmembrane region" description="Helical" evidence="7">
    <location>
        <begin position="6"/>
        <end position="23"/>
    </location>
</feature>
<protein>
    <submittedName>
        <fullName evidence="8">GlsB/YeaQ/YmgE family stress response membrane protein</fullName>
    </submittedName>
</protein>
<gene>
    <name evidence="8" type="ORF">GNZ12_32665</name>
</gene>
<keyword evidence="3" id="KW-1003">Cell membrane</keyword>
<name>A0ABX2BYS7_9BURK</name>
<comment type="subcellular location">
    <subcellularLocation>
        <location evidence="1">Cell membrane</location>
        <topology evidence="1">Multi-pass membrane protein</topology>
    </subcellularLocation>
</comment>
<feature type="transmembrane region" description="Helical" evidence="7">
    <location>
        <begin position="59"/>
        <end position="80"/>
    </location>
</feature>
<accession>A0ABX2BYS7</accession>
<keyword evidence="4 7" id="KW-0812">Transmembrane</keyword>
<sequence length="84" mass="8574">MEHGIIAWLIIGAIAGWLAGVLVKGGGFGLIVDIIVGIVGAFIGGWLAGVLHISLGGGWFGSIITAVIGAVILLFLIRLVRRGT</sequence>
<feature type="transmembrane region" description="Helical" evidence="7">
    <location>
        <begin position="30"/>
        <end position="53"/>
    </location>
</feature>
<comment type="similarity">
    <text evidence="2">Belongs to the UPF0410 family.</text>
</comment>
<dbReference type="RefSeq" id="WP_172316171.1">
    <property type="nucleotide sequence ID" value="NZ_WOEY01000128.1"/>
</dbReference>
<evidence type="ECO:0000313" key="9">
    <source>
        <dbReference type="Proteomes" id="UP000652198"/>
    </source>
</evidence>
<dbReference type="PANTHER" id="PTHR33884">
    <property type="entry name" value="UPF0410 PROTEIN YMGE"/>
    <property type="match status" value="1"/>
</dbReference>
<evidence type="ECO:0000256" key="2">
    <source>
        <dbReference type="ARBA" id="ARBA00011006"/>
    </source>
</evidence>
<dbReference type="InterPro" id="IPR007341">
    <property type="entry name" value="Transgly_assoc"/>
</dbReference>
<keyword evidence="9" id="KW-1185">Reference proteome</keyword>
<organism evidence="8 9">
    <name type="scientific">Paraburkholderia solitsugae</name>
    <dbReference type="NCBI Taxonomy" id="2675748"/>
    <lineage>
        <taxon>Bacteria</taxon>
        <taxon>Pseudomonadati</taxon>
        <taxon>Pseudomonadota</taxon>
        <taxon>Betaproteobacteria</taxon>
        <taxon>Burkholderiales</taxon>
        <taxon>Burkholderiaceae</taxon>
        <taxon>Paraburkholderia</taxon>
    </lineage>
</organism>
<evidence type="ECO:0000256" key="6">
    <source>
        <dbReference type="ARBA" id="ARBA00023136"/>
    </source>
</evidence>
<reference evidence="8 9" key="1">
    <citation type="submission" date="2019-11" db="EMBL/GenBank/DDBJ databases">
        <title>Metabolism of dissolved organic matter in forest soils.</title>
        <authorList>
            <person name="Cyle K.T."/>
            <person name="Wilhelm R.C."/>
            <person name="Martinez C.E."/>
        </authorList>
    </citation>
    <scope>NUCLEOTIDE SEQUENCE [LARGE SCALE GENOMIC DNA]</scope>
    <source>
        <strain evidence="8 9">1N</strain>
    </source>
</reference>
<proteinExistence type="inferred from homology"/>
<evidence type="ECO:0000256" key="3">
    <source>
        <dbReference type="ARBA" id="ARBA00022475"/>
    </source>
</evidence>
<evidence type="ECO:0000256" key="7">
    <source>
        <dbReference type="SAM" id="Phobius"/>
    </source>
</evidence>
<dbReference type="EMBL" id="WOEY01000128">
    <property type="protein sequence ID" value="NPT45992.1"/>
    <property type="molecule type" value="Genomic_DNA"/>
</dbReference>
<evidence type="ECO:0000256" key="1">
    <source>
        <dbReference type="ARBA" id="ARBA00004651"/>
    </source>
</evidence>
<comment type="caution">
    <text evidence="8">The sequence shown here is derived from an EMBL/GenBank/DDBJ whole genome shotgun (WGS) entry which is preliminary data.</text>
</comment>